<evidence type="ECO:0000256" key="1">
    <source>
        <dbReference type="ARBA" id="ARBA00010515"/>
    </source>
</evidence>
<dbReference type="PROSITE" id="PS01174">
    <property type="entry name" value="LIPASE_GDXG_SER"/>
    <property type="match status" value="1"/>
</dbReference>
<dbReference type="InterPro" id="IPR002168">
    <property type="entry name" value="Lipase_GDXG_HIS_AS"/>
</dbReference>
<evidence type="ECO:0000256" key="2">
    <source>
        <dbReference type="ARBA" id="ARBA00022801"/>
    </source>
</evidence>
<evidence type="ECO:0000259" key="4">
    <source>
        <dbReference type="Pfam" id="PF07859"/>
    </source>
</evidence>
<organism evidence="5 6">
    <name type="scientific">Phyllachora maydis</name>
    <dbReference type="NCBI Taxonomy" id="1825666"/>
    <lineage>
        <taxon>Eukaryota</taxon>
        <taxon>Fungi</taxon>
        <taxon>Dikarya</taxon>
        <taxon>Ascomycota</taxon>
        <taxon>Pezizomycotina</taxon>
        <taxon>Sordariomycetes</taxon>
        <taxon>Sordariomycetidae</taxon>
        <taxon>Phyllachorales</taxon>
        <taxon>Phyllachoraceae</taxon>
        <taxon>Phyllachora</taxon>
    </lineage>
</organism>
<comment type="similarity">
    <text evidence="1">Belongs to the 'GDXG' lipolytic enzyme family.</text>
</comment>
<evidence type="ECO:0000313" key="6">
    <source>
        <dbReference type="Proteomes" id="UP001217918"/>
    </source>
</evidence>
<dbReference type="EMBL" id="JAQQPM010000002">
    <property type="protein sequence ID" value="KAK2068631.1"/>
    <property type="molecule type" value="Genomic_DNA"/>
</dbReference>
<accession>A0AAD9I008</accession>
<dbReference type="InterPro" id="IPR029058">
    <property type="entry name" value="AB_hydrolase_fold"/>
</dbReference>
<evidence type="ECO:0000256" key="3">
    <source>
        <dbReference type="PROSITE-ProRule" id="PRU10038"/>
    </source>
</evidence>
<evidence type="ECO:0000313" key="5">
    <source>
        <dbReference type="EMBL" id="KAK2068631.1"/>
    </source>
</evidence>
<protein>
    <recommendedName>
        <fullName evidence="4">Alpha/beta hydrolase fold-3 domain-containing protein</fullName>
    </recommendedName>
</protein>
<proteinExistence type="inferred from homology"/>
<dbReference type="Gene3D" id="3.40.50.1820">
    <property type="entry name" value="alpha/beta hydrolase"/>
    <property type="match status" value="1"/>
</dbReference>
<dbReference type="PANTHER" id="PTHR48081">
    <property type="entry name" value="AB HYDROLASE SUPERFAMILY PROTEIN C4A8.06C"/>
    <property type="match status" value="1"/>
</dbReference>
<gene>
    <name evidence="5" type="ORF">P8C59_003263</name>
</gene>
<dbReference type="SUPFAM" id="SSF53474">
    <property type="entry name" value="alpha/beta-Hydrolases"/>
    <property type="match status" value="1"/>
</dbReference>
<feature type="domain" description="Alpha/beta hydrolase fold-3" evidence="4">
    <location>
        <begin position="164"/>
        <end position="293"/>
    </location>
</feature>
<dbReference type="AlphaFoldDB" id="A0AAD9I008"/>
<dbReference type="PROSITE" id="PS01173">
    <property type="entry name" value="LIPASE_GDXG_HIS"/>
    <property type="match status" value="1"/>
</dbReference>
<dbReference type="Proteomes" id="UP001217918">
    <property type="component" value="Unassembled WGS sequence"/>
</dbReference>
<keyword evidence="6" id="KW-1185">Reference proteome</keyword>
<dbReference type="PANTHER" id="PTHR48081:SF25">
    <property type="entry name" value="PUTATIVE (AFU_ORTHOLOGUE AFUA_3G11560)-RELATED"/>
    <property type="match status" value="1"/>
</dbReference>
<dbReference type="InterPro" id="IPR033140">
    <property type="entry name" value="Lipase_GDXG_put_SER_AS"/>
</dbReference>
<dbReference type="InterPro" id="IPR013094">
    <property type="entry name" value="AB_hydrolase_3"/>
</dbReference>
<comment type="caution">
    <text evidence="5">The sequence shown here is derived from an EMBL/GenBank/DDBJ whole genome shotgun (WGS) entry which is preliminary data.</text>
</comment>
<dbReference type="GO" id="GO:0016787">
    <property type="term" value="F:hydrolase activity"/>
    <property type="evidence" value="ECO:0007669"/>
    <property type="project" value="UniProtKB-KW"/>
</dbReference>
<name>A0AAD9I008_9PEZI</name>
<reference evidence="5" key="1">
    <citation type="journal article" date="2023" name="Mol. Plant Microbe Interact.">
        <title>Elucidating the Obligate Nature and Biological Capacity of an Invasive Fungal Corn Pathogen.</title>
        <authorList>
            <person name="MacCready J.S."/>
            <person name="Roggenkamp E.M."/>
            <person name="Gdanetz K."/>
            <person name="Chilvers M.I."/>
        </authorList>
    </citation>
    <scope>NUCLEOTIDE SEQUENCE</scope>
    <source>
        <strain evidence="5">PM02</strain>
    </source>
</reference>
<feature type="domain" description="Alpha/beta hydrolase fold-3" evidence="4">
    <location>
        <begin position="337"/>
        <end position="404"/>
    </location>
</feature>
<dbReference type="Pfam" id="PF07859">
    <property type="entry name" value="Abhydrolase_3"/>
    <property type="match status" value="2"/>
</dbReference>
<dbReference type="InterPro" id="IPR050300">
    <property type="entry name" value="GDXG_lipolytic_enzyme"/>
</dbReference>
<feature type="active site" evidence="3">
    <location>
        <position position="245"/>
    </location>
</feature>
<keyword evidence="2" id="KW-0378">Hydrolase</keyword>
<sequence>MDSVQTKTFLSLLPRIPLVLRVALLHVLRLSKQSRYVDLRTALTIAVIRSFIKTSQPRSISSTQRLFLGDPGVKGRIWVSRYTAPVPPDDAHGGVRDVLGRAIQALGGHDGSRAGFHVPELAPVEAEWTGYRPGVARNSALEVTSDKDTFDRMMQDCASGGPTVLYLHGGAYWLMDPATHRPTCKRLAKMTGGRCYSVRYRLAPKHAFPSALMDALVSYLTLLYPPPEAFHQPVEARSIVFAGDSAGGNLCLALLQTILEIRRQRLRIGWHGGDRDVPLPGGVAVSSPWMDMTSALPSCTRNGPFDYLPAMSGAGAYELNLRLPVCELWPTQPPRASLYADDELLCHPLVTPLLARSWRGAPPVYLSTGWELLADEDKYTAARLYRDGVAVRFEEYEGMPHCFAMIFTDLAESRRAFRGWAGFIRDVVREPAKMQSGFVMVKAKTLEEVELDPAALSPYTEADVEKMVAEVVKEGVSLARL</sequence>